<evidence type="ECO:0000313" key="3">
    <source>
        <dbReference type="Proteomes" id="UP000735302"/>
    </source>
</evidence>
<evidence type="ECO:0000256" key="1">
    <source>
        <dbReference type="SAM" id="MobiDB-lite"/>
    </source>
</evidence>
<comment type="caution">
    <text evidence="2">The sequence shown here is derived from an EMBL/GenBank/DDBJ whole genome shotgun (WGS) entry which is preliminary data.</text>
</comment>
<reference evidence="2 3" key="1">
    <citation type="journal article" date="2021" name="Elife">
        <title>Chloroplast acquisition without the gene transfer in kleptoplastic sea slugs, Plakobranchus ocellatus.</title>
        <authorList>
            <person name="Maeda T."/>
            <person name="Takahashi S."/>
            <person name="Yoshida T."/>
            <person name="Shimamura S."/>
            <person name="Takaki Y."/>
            <person name="Nagai Y."/>
            <person name="Toyoda A."/>
            <person name="Suzuki Y."/>
            <person name="Arimoto A."/>
            <person name="Ishii H."/>
            <person name="Satoh N."/>
            <person name="Nishiyama T."/>
            <person name="Hasebe M."/>
            <person name="Maruyama T."/>
            <person name="Minagawa J."/>
            <person name="Obokata J."/>
            <person name="Shigenobu S."/>
        </authorList>
    </citation>
    <scope>NUCLEOTIDE SEQUENCE [LARGE SCALE GENOMIC DNA]</scope>
</reference>
<proteinExistence type="predicted"/>
<keyword evidence="3" id="KW-1185">Reference proteome</keyword>
<organism evidence="2 3">
    <name type="scientific">Plakobranchus ocellatus</name>
    <dbReference type="NCBI Taxonomy" id="259542"/>
    <lineage>
        <taxon>Eukaryota</taxon>
        <taxon>Metazoa</taxon>
        <taxon>Spiralia</taxon>
        <taxon>Lophotrochozoa</taxon>
        <taxon>Mollusca</taxon>
        <taxon>Gastropoda</taxon>
        <taxon>Heterobranchia</taxon>
        <taxon>Euthyneura</taxon>
        <taxon>Panpulmonata</taxon>
        <taxon>Sacoglossa</taxon>
        <taxon>Placobranchoidea</taxon>
        <taxon>Plakobranchidae</taxon>
        <taxon>Plakobranchus</taxon>
    </lineage>
</organism>
<gene>
    <name evidence="2" type="ORF">PoB_002522900</name>
</gene>
<protein>
    <submittedName>
        <fullName evidence="2">Uncharacterized protein</fullName>
    </submittedName>
</protein>
<evidence type="ECO:0000313" key="2">
    <source>
        <dbReference type="EMBL" id="GFN98723.1"/>
    </source>
</evidence>
<sequence>MILLGLTSDRFAQRGHLEVSERGNNHLNDEPAQIKACVILAFSSFVRVLAHSKSDLRISGQGASGRARTRDRRADSSSTASLTSQPVVDAKK</sequence>
<name>A0AAV3ZXR2_9GAST</name>
<dbReference type="EMBL" id="BLXT01002861">
    <property type="protein sequence ID" value="GFN98723.1"/>
    <property type="molecule type" value="Genomic_DNA"/>
</dbReference>
<dbReference type="AlphaFoldDB" id="A0AAV3ZXR2"/>
<dbReference type="Proteomes" id="UP000735302">
    <property type="component" value="Unassembled WGS sequence"/>
</dbReference>
<feature type="region of interest" description="Disordered" evidence="1">
    <location>
        <begin position="55"/>
        <end position="92"/>
    </location>
</feature>
<accession>A0AAV3ZXR2</accession>